<protein>
    <submittedName>
        <fullName evidence="2">Uncharacterized protein</fullName>
    </submittedName>
</protein>
<evidence type="ECO:0000313" key="2">
    <source>
        <dbReference type="EMBL" id="CEI65462.1"/>
    </source>
</evidence>
<sequence>MDLKDPPVNRRHPKFTLQSSRIDVVDEKGINDTLTIYIRGLNLKLLVSLQPQTGFKRRQTPGPGILFPGKLENPG</sequence>
<evidence type="ECO:0000313" key="3">
    <source>
        <dbReference type="Proteomes" id="UP000245910"/>
    </source>
</evidence>
<dbReference type="EMBL" id="LN649229">
    <property type="protein sequence ID" value="CEI65462.1"/>
    <property type="molecule type" value="Genomic_DNA"/>
</dbReference>
<organism evidence="2 3">
    <name type="scientific">Fusarium venenatum</name>
    <dbReference type="NCBI Taxonomy" id="56646"/>
    <lineage>
        <taxon>Eukaryota</taxon>
        <taxon>Fungi</taxon>
        <taxon>Dikarya</taxon>
        <taxon>Ascomycota</taxon>
        <taxon>Pezizomycotina</taxon>
        <taxon>Sordariomycetes</taxon>
        <taxon>Hypocreomycetidae</taxon>
        <taxon>Hypocreales</taxon>
        <taxon>Nectriaceae</taxon>
        <taxon>Fusarium</taxon>
    </lineage>
</organism>
<dbReference type="Proteomes" id="UP000245910">
    <property type="component" value="Chromosome I"/>
</dbReference>
<reference evidence="3" key="1">
    <citation type="submission" date="2014-10" db="EMBL/GenBank/DDBJ databases">
        <authorList>
            <person name="King R."/>
        </authorList>
    </citation>
    <scope>NUCLEOTIDE SEQUENCE [LARGE SCALE GENOMIC DNA]</scope>
    <source>
        <strain evidence="3">A3/5</strain>
    </source>
</reference>
<proteinExistence type="predicted"/>
<feature type="region of interest" description="Disordered" evidence="1">
    <location>
        <begin position="54"/>
        <end position="75"/>
    </location>
</feature>
<dbReference type="AlphaFoldDB" id="A0A2L2T3X9"/>
<accession>A0A2L2T3X9</accession>
<evidence type="ECO:0000256" key="1">
    <source>
        <dbReference type="SAM" id="MobiDB-lite"/>
    </source>
</evidence>
<name>A0A2L2T3X9_9HYPO</name>
<keyword evidence="3" id="KW-1185">Reference proteome</keyword>